<evidence type="ECO:0000313" key="3">
    <source>
        <dbReference type="EMBL" id="MBB5071291.1"/>
    </source>
</evidence>
<feature type="domain" description="Pyridoxamine 5'-phosphate oxidase N-terminal" evidence="2">
    <location>
        <begin position="14"/>
        <end position="134"/>
    </location>
</feature>
<dbReference type="PANTHER" id="PTHR35176:SF1">
    <property type="entry name" value="F420H(2)-DEPENDENT BILIVERDIN REDUCTASE"/>
    <property type="match status" value="1"/>
</dbReference>
<protein>
    <submittedName>
        <fullName evidence="3">PPOX class probable F420-dependent enzyme</fullName>
    </submittedName>
</protein>
<keyword evidence="1" id="KW-0560">Oxidoreductase</keyword>
<accession>A0A840NJQ3</accession>
<dbReference type="InterPro" id="IPR052019">
    <property type="entry name" value="F420H2_bilvrd_red/Heme_oxyg"/>
</dbReference>
<dbReference type="RefSeq" id="WP_343071533.1">
    <property type="nucleotide sequence ID" value="NZ_JACHIV010000001.1"/>
</dbReference>
<sequence length="138" mass="14776">MAKSRTVSLSEASAEFLAFWAEPHVCTLTTVRADGTPHVVPVNSTLDVATGIARVLSSHDSHKARQVRASGEPGARVALCQVDGRRWSTLEGVAVVRDDPAVVADAEARATARYGRPPRPNPNRVILEITVTRALSNL</sequence>
<gene>
    <name evidence="3" type="ORF">BJ969_004379</name>
</gene>
<dbReference type="Pfam" id="PF01243">
    <property type="entry name" value="PNPOx_N"/>
    <property type="match status" value="1"/>
</dbReference>
<organism evidence="3 4">
    <name type="scientific">Saccharopolyspora gloriosae</name>
    <dbReference type="NCBI Taxonomy" id="455344"/>
    <lineage>
        <taxon>Bacteria</taxon>
        <taxon>Bacillati</taxon>
        <taxon>Actinomycetota</taxon>
        <taxon>Actinomycetes</taxon>
        <taxon>Pseudonocardiales</taxon>
        <taxon>Pseudonocardiaceae</taxon>
        <taxon>Saccharopolyspora</taxon>
    </lineage>
</organism>
<dbReference type="EMBL" id="JACHIV010000001">
    <property type="protein sequence ID" value="MBB5071291.1"/>
    <property type="molecule type" value="Genomic_DNA"/>
</dbReference>
<dbReference type="Proteomes" id="UP000580474">
    <property type="component" value="Unassembled WGS sequence"/>
</dbReference>
<evidence type="ECO:0000259" key="2">
    <source>
        <dbReference type="Pfam" id="PF01243"/>
    </source>
</evidence>
<dbReference type="InterPro" id="IPR012349">
    <property type="entry name" value="Split_barrel_FMN-bd"/>
</dbReference>
<keyword evidence="4" id="KW-1185">Reference proteome</keyword>
<dbReference type="InterPro" id="IPR011576">
    <property type="entry name" value="Pyridox_Oxase_N"/>
</dbReference>
<dbReference type="GO" id="GO:0070967">
    <property type="term" value="F:coenzyme F420 binding"/>
    <property type="evidence" value="ECO:0007669"/>
    <property type="project" value="TreeGrafter"/>
</dbReference>
<proteinExistence type="predicted"/>
<dbReference type="GO" id="GO:0005829">
    <property type="term" value="C:cytosol"/>
    <property type="evidence" value="ECO:0007669"/>
    <property type="project" value="TreeGrafter"/>
</dbReference>
<comment type="caution">
    <text evidence="3">The sequence shown here is derived from an EMBL/GenBank/DDBJ whole genome shotgun (WGS) entry which is preliminary data.</text>
</comment>
<dbReference type="GO" id="GO:0016627">
    <property type="term" value="F:oxidoreductase activity, acting on the CH-CH group of donors"/>
    <property type="evidence" value="ECO:0007669"/>
    <property type="project" value="TreeGrafter"/>
</dbReference>
<dbReference type="PANTHER" id="PTHR35176">
    <property type="entry name" value="HEME OXYGENASE HI_0854-RELATED"/>
    <property type="match status" value="1"/>
</dbReference>
<name>A0A840NJQ3_9PSEU</name>
<reference evidence="3 4" key="1">
    <citation type="submission" date="2020-08" db="EMBL/GenBank/DDBJ databases">
        <title>Sequencing the genomes of 1000 actinobacteria strains.</title>
        <authorList>
            <person name="Klenk H.-P."/>
        </authorList>
    </citation>
    <scope>NUCLEOTIDE SEQUENCE [LARGE SCALE GENOMIC DNA]</scope>
    <source>
        <strain evidence="3 4">DSM 45582</strain>
    </source>
</reference>
<evidence type="ECO:0000313" key="4">
    <source>
        <dbReference type="Proteomes" id="UP000580474"/>
    </source>
</evidence>
<dbReference type="AlphaFoldDB" id="A0A840NJQ3"/>
<dbReference type="Gene3D" id="2.30.110.10">
    <property type="entry name" value="Electron Transport, Fmn-binding Protein, Chain A"/>
    <property type="match status" value="1"/>
</dbReference>
<dbReference type="SUPFAM" id="SSF50475">
    <property type="entry name" value="FMN-binding split barrel"/>
    <property type="match status" value="1"/>
</dbReference>
<evidence type="ECO:0000256" key="1">
    <source>
        <dbReference type="ARBA" id="ARBA00023002"/>
    </source>
</evidence>